<dbReference type="Proteomes" id="UP000030689">
    <property type="component" value="Unassembled WGS sequence"/>
</dbReference>
<evidence type="ECO:0000313" key="7">
    <source>
        <dbReference type="Proteomes" id="UP000030689"/>
    </source>
</evidence>
<dbReference type="AlphaFoldDB" id="V4LJ43"/>
<evidence type="ECO:0000256" key="4">
    <source>
        <dbReference type="SAM" id="MobiDB-lite"/>
    </source>
</evidence>
<keyword evidence="2" id="KW-0479">Metal-binding</keyword>
<name>V4LJ43_EUTSA</name>
<evidence type="ECO:0000256" key="3">
    <source>
        <dbReference type="ARBA" id="ARBA00022771"/>
    </source>
</evidence>
<organism evidence="6 7">
    <name type="scientific">Eutrema salsugineum</name>
    <name type="common">Saltwater cress</name>
    <name type="synonym">Sisymbrium salsugineum</name>
    <dbReference type="NCBI Taxonomy" id="72664"/>
    <lineage>
        <taxon>Eukaryota</taxon>
        <taxon>Viridiplantae</taxon>
        <taxon>Streptophyta</taxon>
        <taxon>Embryophyta</taxon>
        <taxon>Tracheophyta</taxon>
        <taxon>Spermatophyta</taxon>
        <taxon>Magnoliopsida</taxon>
        <taxon>eudicotyledons</taxon>
        <taxon>Gunneridae</taxon>
        <taxon>Pentapetalae</taxon>
        <taxon>rosids</taxon>
        <taxon>malvids</taxon>
        <taxon>Brassicales</taxon>
        <taxon>Brassicaceae</taxon>
        <taxon>Eutremeae</taxon>
        <taxon>Eutrema</taxon>
    </lineage>
</organism>
<dbReference type="GO" id="GO:0008270">
    <property type="term" value="F:zinc ion binding"/>
    <property type="evidence" value="ECO:0007669"/>
    <property type="project" value="UniProtKB-KW"/>
</dbReference>
<gene>
    <name evidence="6" type="ORF">EUTSA_v10006393mg</name>
</gene>
<keyword evidence="3" id="KW-0862">Zinc</keyword>
<dbReference type="EMBL" id="KI517455">
    <property type="protein sequence ID" value="ESQ43749.1"/>
    <property type="molecule type" value="Genomic_DNA"/>
</dbReference>
<dbReference type="OMA" id="CDIICTE"/>
<reference evidence="6 7" key="1">
    <citation type="journal article" date="2013" name="Front. Plant Sci.">
        <title>The Reference Genome of the Halophytic Plant Eutrema salsugineum.</title>
        <authorList>
            <person name="Yang R."/>
            <person name="Jarvis D.E."/>
            <person name="Chen H."/>
            <person name="Beilstein M.A."/>
            <person name="Grimwood J."/>
            <person name="Jenkins J."/>
            <person name="Shu S."/>
            <person name="Prochnik S."/>
            <person name="Xin M."/>
            <person name="Ma C."/>
            <person name="Schmutz J."/>
            <person name="Wing R.A."/>
            <person name="Mitchell-Olds T."/>
            <person name="Schumaker K.S."/>
            <person name="Wang X."/>
        </authorList>
    </citation>
    <scope>NUCLEOTIDE SEQUENCE [LARGE SCALE GENOMIC DNA]</scope>
</reference>
<dbReference type="Pfam" id="PF04570">
    <property type="entry name" value="zf-FLZ"/>
    <property type="match status" value="1"/>
</dbReference>
<dbReference type="Gramene" id="ESQ43749">
    <property type="protein sequence ID" value="ESQ43749"/>
    <property type="gene ID" value="EUTSA_v10006393mg"/>
</dbReference>
<evidence type="ECO:0000259" key="5">
    <source>
        <dbReference type="Pfam" id="PF04570"/>
    </source>
</evidence>
<proteinExistence type="inferred from homology"/>
<keyword evidence="3" id="KW-0863">Zinc-finger</keyword>
<comment type="similarity">
    <text evidence="1">Belongs to the FLZ family.</text>
</comment>
<dbReference type="STRING" id="72664.V4LJ43"/>
<feature type="region of interest" description="Disordered" evidence="4">
    <location>
        <begin position="97"/>
        <end position="122"/>
    </location>
</feature>
<accession>V4LJ43</accession>
<protein>
    <recommendedName>
        <fullName evidence="5">FLZ-type domain-containing protein</fullName>
    </recommendedName>
</protein>
<keyword evidence="7" id="KW-1185">Reference proteome</keyword>
<dbReference type="InterPro" id="IPR007650">
    <property type="entry name" value="Zf-FLZ_dom"/>
</dbReference>
<evidence type="ECO:0000256" key="2">
    <source>
        <dbReference type="ARBA" id="ARBA00022723"/>
    </source>
</evidence>
<evidence type="ECO:0000256" key="1">
    <source>
        <dbReference type="ARBA" id="ARBA00009374"/>
    </source>
</evidence>
<dbReference type="KEGG" id="eus:EUTSA_v10006393mg"/>
<evidence type="ECO:0000313" key="6">
    <source>
        <dbReference type="EMBL" id="ESQ43749.1"/>
    </source>
</evidence>
<feature type="domain" description="FLZ-type" evidence="5">
    <location>
        <begin position="38"/>
        <end position="76"/>
    </location>
</feature>
<sequence>MTDLMVPSKRPRAPSFVNKHHDYSATVPSDWSSEKTIRQVPINKFLEICRFCKKNLSHDDDIFMYGAKQIACDIICTESSREIAKAKKGRMVEAGKIKAKEPKEEEEESEAVGYRERNPSPRLHASSISADVIASATSVITSLADADDVVFSLPICSSTCNLTRATEPLFDYKCSK</sequence>